<feature type="repeat" description="WD" evidence="3">
    <location>
        <begin position="967"/>
        <end position="1008"/>
    </location>
</feature>
<sequence>MSRGDDIHLEAHASGEATINQAGRDQHVHYTDGTRARRRAVSAAHGQECPYPGLAAFGPDQAHWFFGRDEAVADLLARLDDRSRRGGLQLVVAPSGAGKSSLLRAGLLPRLAGGALPGSAAWPLLVLTPTADPLGALAARLCSRSGERPDEVAATLATTPQHAVTLLSGREAVVVVDQLEEVFTLCPDESRRGAFIRALAYLAAPGTEGPAALVVAGLRADFYAACAAYAPLRAALQDRHLLLGAMTPHQLREAILYPADQAGLDIEPGLVELLLRDLGVTPGVDAYEVGRLPLLAHALRTTWQQRHGATLTVRGYHDTGTIHSAIANTAEHAYTALAPAARQAVRPMFLRLIKIGDRAEDARRRLSRAELAGVDSAALDAFTEARLLTQAAGTVEITHEALLRGWPRLRGWLDDDRAGTLLHQDLEDTAAAWHRAGRDPSLLYRGGRLEAARTWADTGGTGDMSPTARDFLSASIGIRRRAQRLRAIVVAVSALLTVAAITAAVFAFAQRGEALHQRDTARYQRILSESDRTAGTDTALAAQLALLAHRERPAGQSPDETYTRLLSTQNTPLPVSLKGHTDDVNQVAFSPDGTTLASASSDGQIRLWNVTDPDRPGPRGRAGHTDGLFAVAYSPDGETLAGAGRDGRVRLWDVTDPDRPTPRGRPLMAHDGDVNAVAYSQDGRTLASAGQDGHVRLWDVTDPDRPTRRGRPIAGLVTALAFGGKTLAGAGSDGRVRLWNVADPGHPTPYAHDPINHVGTVYTVAFSPDGKTLASGGDDRSIRLWDVTDPAHARPRAYPLMGHTSSVRAVAFSPDGKTLAGSGDDQSVRLWDLAALHWPVPRGPRLTGHHDNVWGLAFSPDGTTLASASDDRSILLWRLPAAQQSAHNGGVTSVAYSPDGKILASGGDRSVRLWDVSGRLTPRGPPLTGHTGLVYAVAFSPKGRILASGGDRSVRLWDVSGRPGRPLTGHAGSVRAVAFSPDGRTLASGGEDPRLRLWDVTDPAHARLRGRPLTGHPGFLYAMAFSPDGNTLASAGANQEVRLWDVTDPDHPVPRGRPLTGHTGTIRAVRFSPDGKTLASAGEDRQLRTWDVTDPDHPAPRGRPVTGHPGAVYALEFSPDGKTLISSGADGALRLWDTTGRPSPRGRPLTGHTDNVLSVRFSPDGRTLASGSTDRGLWLWNLDVAPAIQRVCTLTTFTPQAWREHVGTDIPYAPPCGS</sequence>
<feature type="repeat" description="WD" evidence="3">
    <location>
        <begin position="1059"/>
        <end position="1092"/>
    </location>
</feature>
<dbReference type="AlphaFoldDB" id="A0A1H6EYP4"/>
<evidence type="ECO:0000259" key="5">
    <source>
        <dbReference type="Pfam" id="PF20703"/>
    </source>
</evidence>
<feature type="repeat" description="WD" evidence="3">
    <location>
        <begin position="1149"/>
        <end position="1190"/>
    </location>
</feature>
<name>A0A1H6EYP4_9ACTN</name>
<keyword evidence="7" id="KW-1185">Reference proteome</keyword>
<dbReference type="CDD" id="cd00200">
    <property type="entry name" value="WD40"/>
    <property type="match status" value="2"/>
</dbReference>
<feature type="repeat" description="WD" evidence="3">
    <location>
        <begin position="621"/>
        <end position="654"/>
    </location>
</feature>
<dbReference type="SMART" id="SM00320">
    <property type="entry name" value="WD40"/>
    <property type="match status" value="14"/>
</dbReference>
<evidence type="ECO:0000256" key="1">
    <source>
        <dbReference type="ARBA" id="ARBA00022574"/>
    </source>
</evidence>
<feature type="transmembrane region" description="Helical" evidence="4">
    <location>
        <begin position="487"/>
        <end position="509"/>
    </location>
</feature>
<dbReference type="EMBL" id="FNVT01000024">
    <property type="protein sequence ID" value="SEH02211.1"/>
    <property type="molecule type" value="Genomic_DNA"/>
</dbReference>
<keyword evidence="2" id="KW-0677">Repeat</keyword>
<dbReference type="PROSITE" id="PS50082">
    <property type="entry name" value="WD_REPEATS_2"/>
    <property type="match status" value="13"/>
</dbReference>
<evidence type="ECO:0000256" key="2">
    <source>
        <dbReference type="ARBA" id="ARBA00022737"/>
    </source>
</evidence>
<dbReference type="InterPro" id="IPR001680">
    <property type="entry name" value="WD40_rpt"/>
</dbReference>
<evidence type="ECO:0000256" key="4">
    <source>
        <dbReference type="SAM" id="Phobius"/>
    </source>
</evidence>
<proteinExistence type="predicted"/>
<organism evidence="6 7">
    <name type="scientific">Nonomuraea solani</name>
    <dbReference type="NCBI Taxonomy" id="1144553"/>
    <lineage>
        <taxon>Bacteria</taxon>
        <taxon>Bacillati</taxon>
        <taxon>Actinomycetota</taxon>
        <taxon>Actinomycetes</taxon>
        <taxon>Streptosporangiales</taxon>
        <taxon>Streptosporangiaceae</taxon>
        <taxon>Nonomuraea</taxon>
    </lineage>
</organism>
<feature type="repeat" description="WD" evidence="3">
    <location>
        <begin position="927"/>
        <end position="960"/>
    </location>
</feature>
<reference evidence="6 7" key="1">
    <citation type="submission" date="2016-10" db="EMBL/GenBank/DDBJ databases">
        <authorList>
            <person name="de Groot N.N."/>
        </authorList>
    </citation>
    <scope>NUCLEOTIDE SEQUENCE [LARGE SCALE GENOMIC DNA]</scope>
    <source>
        <strain evidence="6 7">CGMCC 4.7037</strain>
    </source>
</reference>
<feature type="repeat" description="WD" evidence="3">
    <location>
        <begin position="754"/>
        <end position="795"/>
    </location>
</feature>
<dbReference type="InterPro" id="IPR049052">
    <property type="entry name" value="nSTAND1"/>
</dbReference>
<feature type="repeat" description="WD" evidence="3">
    <location>
        <begin position="1105"/>
        <end position="1137"/>
    </location>
</feature>
<dbReference type="Pfam" id="PF20703">
    <property type="entry name" value="nSTAND1"/>
    <property type="match status" value="1"/>
</dbReference>
<dbReference type="RefSeq" id="WP_103963260.1">
    <property type="nucleotide sequence ID" value="NZ_FNVT01000024.1"/>
</dbReference>
<protein>
    <submittedName>
        <fullName evidence="6">WD40 repeat</fullName>
    </submittedName>
</protein>
<accession>A0A1H6EYP4</accession>
<dbReference type="Pfam" id="PF00400">
    <property type="entry name" value="WD40"/>
    <property type="match status" value="13"/>
</dbReference>
<evidence type="ECO:0000256" key="3">
    <source>
        <dbReference type="PROSITE-ProRule" id="PRU00221"/>
    </source>
</evidence>
<feature type="repeat" description="WD" evidence="3">
    <location>
        <begin position="800"/>
        <end position="833"/>
    </location>
</feature>
<feature type="repeat" description="WD" evidence="3">
    <location>
        <begin position="1013"/>
        <end position="1046"/>
    </location>
</feature>
<dbReference type="PROSITE" id="PS00678">
    <property type="entry name" value="WD_REPEATS_1"/>
    <property type="match status" value="11"/>
</dbReference>
<dbReference type="InterPro" id="IPR015943">
    <property type="entry name" value="WD40/YVTN_repeat-like_dom_sf"/>
</dbReference>
<gene>
    <name evidence="6" type="ORF">SAMN05444920_124146</name>
</gene>
<feature type="repeat" description="WD" evidence="3">
    <location>
        <begin position="577"/>
        <end position="610"/>
    </location>
</feature>
<dbReference type="Proteomes" id="UP000236732">
    <property type="component" value="Unassembled WGS sequence"/>
</dbReference>
<dbReference type="OrthoDB" id="414967at2"/>
<feature type="repeat" description="WD" evidence="3">
    <location>
        <begin position="667"/>
        <end position="708"/>
    </location>
</feature>
<dbReference type="InterPro" id="IPR036322">
    <property type="entry name" value="WD40_repeat_dom_sf"/>
</dbReference>
<keyword evidence="4" id="KW-0812">Transmembrane</keyword>
<dbReference type="InterPro" id="IPR027417">
    <property type="entry name" value="P-loop_NTPase"/>
</dbReference>
<dbReference type="Gene3D" id="2.130.10.10">
    <property type="entry name" value="YVTN repeat-like/Quinoprotein amine dehydrogenase"/>
    <property type="match status" value="5"/>
</dbReference>
<dbReference type="PROSITE" id="PS50294">
    <property type="entry name" value="WD_REPEATS_REGION"/>
    <property type="match status" value="13"/>
</dbReference>
<dbReference type="SUPFAM" id="SSF50978">
    <property type="entry name" value="WD40 repeat-like"/>
    <property type="match status" value="2"/>
</dbReference>
<keyword evidence="4" id="KW-0472">Membrane</keyword>
<dbReference type="PANTHER" id="PTHR44129">
    <property type="entry name" value="WD REPEAT-CONTAINING PROTEIN POP1"/>
    <property type="match status" value="1"/>
</dbReference>
<evidence type="ECO:0000313" key="6">
    <source>
        <dbReference type="EMBL" id="SEH02211.1"/>
    </source>
</evidence>
<feature type="repeat" description="WD" evidence="3">
    <location>
        <begin position="846"/>
        <end position="887"/>
    </location>
</feature>
<feature type="domain" description="Novel STAND NTPase 1" evidence="5">
    <location>
        <begin position="50"/>
        <end position="440"/>
    </location>
</feature>
<dbReference type="SUPFAM" id="SSF52540">
    <property type="entry name" value="P-loop containing nucleoside triphosphate hydrolases"/>
    <property type="match status" value="1"/>
</dbReference>
<dbReference type="InterPro" id="IPR020472">
    <property type="entry name" value="WD40_PAC1"/>
</dbReference>
<keyword evidence="4" id="KW-1133">Transmembrane helix</keyword>
<dbReference type="PRINTS" id="PR00320">
    <property type="entry name" value="GPROTEINBRPT"/>
</dbReference>
<keyword evidence="1 3" id="KW-0853">WD repeat</keyword>
<feature type="repeat" description="WD" evidence="3">
    <location>
        <begin position="884"/>
        <end position="917"/>
    </location>
</feature>
<dbReference type="InterPro" id="IPR050349">
    <property type="entry name" value="WD_LIS1/nudF_dynein_reg"/>
</dbReference>
<dbReference type="InterPro" id="IPR019775">
    <property type="entry name" value="WD40_repeat_CS"/>
</dbReference>
<evidence type="ECO:0000313" key="7">
    <source>
        <dbReference type="Proteomes" id="UP000236732"/>
    </source>
</evidence>